<evidence type="ECO:0000256" key="9">
    <source>
        <dbReference type="ARBA" id="ARBA00022840"/>
    </source>
</evidence>
<dbReference type="InterPro" id="IPR050351">
    <property type="entry name" value="BphY/WalK/GraS-like"/>
</dbReference>
<dbReference type="PATRIC" id="fig|471514.4.peg.1564"/>
<dbReference type="STRING" id="471514.AN477_12410"/>
<evidence type="ECO:0000256" key="12">
    <source>
        <dbReference type="SAM" id="Phobius"/>
    </source>
</evidence>
<evidence type="ECO:0000256" key="11">
    <source>
        <dbReference type="ARBA" id="ARBA00023136"/>
    </source>
</evidence>
<evidence type="ECO:0000259" key="13">
    <source>
        <dbReference type="PROSITE" id="PS50109"/>
    </source>
</evidence>
<dbReference type="SMART" id="SM00388">
    <property type="entry name" value="HisKA"/>
    <property type="match status" value="1"/>
</dbReference>
<accession>A0A0P9CK55</accession>
<keyword evidence="6" id="KW-0808">Transferase</keyword>
<keyword evidence="8" id="KW-0418">Kinase</keyword>
<dbReference type="GO" id="GO:0005886">
    <property type="term" value="C:plasma membrane"/>
    <property type="evidence" value="ECO:0007669"/>
    <property type="project" value="UniProtKB-SubCell"/>
</dbReference>
<keyword evidence="12" id="KW-1133">Transmembrane helix</keyword>
<proteinExistence type="predicted"/>
<dbReference type="InterPro" id="IPR003660">
    <property type="entry name" value="HAMP_dom"/>
</dbReference>
<dbReference type="CDD" id="cd06225">
    <property type="entry name" value="HAMP"/>
    <property type="match status" value="1"/>
</dbReference>
<dbReference type="InterPro" id="IPR036890">
    <property type="entry name" value="HATPase_C_sf"/>
</dbReference>
<dbReference type="OrthoDB" id="9813151at2"/>
<dbReference type="SUPFAM" id="SSF158472">
    <property type="entry name" value="HAMP domain-like"/>
    <property type="match status" value="1"/>
</dbReference>
<dbReference type="Proteomes" id="UP000050482">
    <property type="component" value="Unassembled WGS sequence"/>
</dbReference>
<dbReference type="Gene3D" id="3.30.565.10">
    <property type="entry name" value="Histidine kinase-like ATPase, C-terminal domain"/>
    <property type="match status" value="1"/>
</dbReference>
<keyword evidence="10" id="KW-0902">Two-component regulatory system</keyword>
<evidence type="ECO:0000313" key="16">
    <source>
        <dbReference type="Proteomes" id="UP000050482"/>
    </source>
</evidence>
<keyword evidence="4" id="KW-1003">Cell membrane</keyword>
<comment type="subcellular location">
    <subcellularLocation>
        <location evidence="2">Cell membrane</location>
        <topology evidence="2">Multi-pass membrane protein</topology>
    </subcellularLocation>
</comment>
<evidence type="ECO:0000256" key="2">
    <source>
        <dbReference type="ARBA" id="ARBA00004651"/>
    </source>
</evidence>
<keyword evidence="16" id="KW-1185">Reference proteome</keyword>
<dbReference type="AlphaFoldDB" id="A0A0P9CK55"/>
<dbReference type="InterPro" id="IPR004358">
    <property type="entry name" value="Sig_transdc_His_kin-like_C"/>
</dbReference>
<dbReference type="SMART" id="SM00387">
    <property type="entry name" value="HATPase_c"/>
    <property type="match status" value="1"/>
</dbReference>
<dbReference type="Pfam" id="PF00512">
    <property type="entry name" value="HisKA"/>
    <property type="match status" value="1"/>
</dbReference>
<evidence type="ECO:0000256" key="6">
    <source>
        <dbReference type="ARBA" id="ARBA00022679"/>
    </source>
</evidence>
<dbReference type="PRINTS" id="PR00344">
    <property type="entry name" value="BCTRLSENSOR"/>
</dbReference>
<evidence type="ECO:0000256" key="7">
    <source>
        <dbReference type="ARBA" id="ARBA00022741"/>
    </source>
</evidence>
<dbReference type="InterPro" id="IPR003661">
    <property type="entry name" value="HisK_dim/P_dom"/>
</dbReference>
<dbReference type="InterPro" id="IPR036097">
    <property type="entry name" value="HisK_dim/P_sf"/>
</dbReference>
<dbReference type="GO" id="GO:0005524">
    <property type="term" value="F:ATP binding"/>
    <property type="evidence" value="ECO:0007669"/>
    <property type="project" value="UniProtKB-KW"/>
</dbReference>
<evidence type="ECO:0000259" key="14">
    <source>
        <dbReference type="PROSITE" id="PS50885"/>
    </source>
</evidence>
<feature type="transmembrane region" description="Helical" evidence="12">
    <location>
        <begin position="132"/>
        <end position="150"/>
    </location>
</feature>
<keyword evidence="11 12" id="KW-0472">Membrane</keyword>
<dbReference type="GO" id="GO:0000155">
    <property type="term" value="F:phosphorelay sensor kinase activity"/>
    <property type="evidence" value="ECO:0007669"/>
    <property type="project" value="InterPro"/>
</dbReference>
<dbReference type="CDD" id="cd00082">
    <property type="entry name" value="HisKA"/>
    <property type="match status" value="1"/>
</dbReference>
<dbReference type="EMBL" id="LJCO01000051">
    <property type="protein sequence ID" value="KPV43401.1"/>
    <property type="molecule type" value="Genomic_DNA"/>
</dbReference>
<dbReference type="SMART" id="SM00304">
    <property type="entry name" value="HAMP"/>
    <property type="match status" value="1"/>
</dbReference>
<feature type="domain" description="HAMP" evidence="14">
    <location>
        <begin position="154"/>
        <end position="206"/>
    </location>
</feature>
<comment type="caution">
    <text evidence="15">The sequence shown here is derived from an EMBL/GenBank/DDBJ whole genome shotgun (WGS) entry which is preliminary data.</text>
</comment>
<feature type="transmembrane region" description="Helical" evidence="12">
    <location>
        <begin position="7"/>
        <end position="28"/>
    </location>
</feature>
<dbReference type="SUPFAM" id="SSF55874">
    <property type="entry name" value="ATPase domain of HSP90 chaperone/DNA topoisomerase II/histidine kinase"/>
    <property type="match status" value="1"/>
</dbReference>
<gene>
    <name evidence="15" type="ORF">AN477_12410</name>
</gene>
<comment type="catalytic activity">
    <reaction evidence="1">
        <text>ATP + protein L-histidine = ADP + protein N-phospho-L-histidine.</text>
        <dbReference type="EC" id="2.7.13.3"/>
    </reaction>
</comment>
<dbReference type="PROSITE" id="PS50885">
    <property type="entry name" value="HAMP"/>
    <property type="match status" value="1"/>
</dbReference>
<dbReference type="Gene3D" id="1.10.287.130">
    <property type="match status" value="1"/>
</dbReference>
<dbReference type="CDD" id="cd00075">
    <property type="entry name" value="HATPase"/>
    <property type="match status" value="1"/>
</dbReference>
<dbReference type="InterPro" id="IPR003594">
    <property type="entry name" value="HATPase_dom"/>
</dbReference>
<dbReference type="PANTHER" id="PTHR45453:SF1">
    <property type="entry name" value="PHOSPHATE REGULON SENSOR PROTEIN PHOR"/>
    <property type="match status" value="1"/>
</dbReference>
<keyword evidence="9" id="KW-0067">ATP-binding</keyword>
<evidence type="ECO:0000313" key="15">
    <source>
        <dbReference type="EMBL" id="KPV43401.1"/>
    </source>
</evidence>
<evidence type="ECO:0000256" key="10">
    <source>
        <dbReference type="ARBA" id="ARBA00023012"/>
    </source>
</evidence>
<sequence length="467" mass="51670">MKIRKYMALGFLGIVVFPWFVYLFVHVLDTHTWQPWASRQSQAEQTQLTSITRMMTQSSTDWTNPVWQQRVTKQLSQAGLEAVIRSPANQVIFETGNFPNHPSMWDQQVMVVQDGRLLGTVQLSASPPGDPMAFIAALLALVFAISFVGWQSRRNVIRPLEAMSQAALQIAEGDLDFELPQTRTVEIAQVRKAFYTMTEGLREAFRKQAKLEEERRFFIGAIAHDLRTPLFSLRGYLDGLEQGVAASPEKVAKYAAVCKEKADHLDRLVSDLFAFTKLEYMEQTLVRGDVNLCEVITKAADSLRPQAESKNVHVHLELPSYSGNDGDGGHDGHGADHDRRRCSGAAGHVADCLTTGDAHLLERAVTNLIDNAVRYTPEGGDIKVQLHAKADRLFLTIRDTGPGFAPGDISHVFEPMYRGETSRNRGTGGTGLGLTISRRIFRSHGGELTAENASDGGAVLSGWIPRV</sequence>
<keyword evidence="7" id="KW-0547">Nucleotide-binding</keyword>
<feature type="domain" description="Histidine kinase" evidence="13">
    <location>
        <begin position="221"/>
        <end position="467"/>
    </location>
</feature>
<keyword evidence="12" id="KW-0812">Transmembrane</keyword>
<dbReference type="InterPro" id="IPR005467">
    <property type="entry name" value="His_kinase_dom"/>
</dbReference>
<evidence type="ECO:0000256" key="5">
    <source>
        <dbReference type="ARBA" id="ARBA00022553"/>
    </source>
</evidence>
<reference evidence="15 16" key="1">
    <citation type="submission" date="2015-09" db="EMBL/GenBank/DDBJ databases">
        <title>Draft genome sequence of Alicyclobacillus ferrooxydans DSM 22381.</title>
        <authorList>
            <person name="Hemp J."/>
        </authorList>
    </citation>
    <scope>NUCLEOTIDE SEQUENCE [LARGE SCALE GENOMIC DNA]</scope>
    <source>
        <strain evidence="15 16">TC-34</strain>
    </source>
</reference>
<evidence type="ECO:0000256" key="4">
    <source>
        <dbReference type="ARBA" id="ARBA00022475"/>
    </source>
</evidence>
<protein>
    <recommendedName>
        <fullName evidence="3">histidine kinase</fullName>
        <ecNumber evidence="3">2.7.13.3</ecNumber>
    </recommendedName>
</protein>
<organism evidence="15 16">
    <name type="scientific">Alicyclobacillus ferrooxydans</name>
    <dbReference type="NCBI Taxonomy" id="471514"/>
    <lineage>
        <taxon>Bacteria</taxon>
        <taxon>Bacillati</taxon>
        <taxon>Bacillota</taxon>
        <taxon>Bacilli</taxon>
        <taxon>Bacillales</taxon>
        <taxon>Alicyclobacillaceae</taxon>
        <taxon>Alicyclobacillus</taxon>
    </lineage>
</organism>
<dbReference type="SUPFAM" id="SSF47384">
    <property type="entry name" value="Homodimeric domain of signal transducing histidine kinase"/>
    <property type="match status" value="1"/>
</dbReference>
<dbReference type="Gene3D" id="6.10.340.10">
    <property type="match status" value="1"/>
</dbReference>
<dbReference type="Pfam" id="PF02518">
    <property type="entry name" value="HATPase_c"/>
    <property type="match status" value="1"/>
</dbReference>
<keyword evidence="5" id="KW-0597">Phosphoprotein</keyword>
<dbReference type="RefSeq" id="WP_054969484.1">
    <property type="nucleotide sequence ID" value="NZ_LJCO01000051.1"/>
</dbReference>
<name>A0A0P9CK55_9BACL</name>
<evidence type="ECO:0000256" key="8">
    <source>
        <dbReference type="ARBA" id="ARBA00022777"/>
    </source>
</evidence>
<dbReference type="PANTHER" id="PTHR45453">
    <property type="entry name" value="PHOSPHATE REGULON SENSOR PROTEIN PHOR"/>
    <property type="match status" value="1"/>
</dbReference>
<evidence type="ECO:0000256" key="1">
    <source>
        <dbReference type="ARBA" id="ARBA00000085"/>
    </source>
</evidence>
<dbReference type="GO" id="GO:0004721">
    <property type="term" value="F:phosphoprotein phosphatase activity"/>
    <property type="evidence" value="ECO:0007669"/>
    <property type="project" value="TreeGrafter"/>
</dbReference>
<evidence type="ECO:0000256" key="3">
    <source>
        <dbReference type="ARBA" id="ARBA00012438"/>
    </source>
</evidence>
<dbReference type="GO" id="GO:0016036">
    <property type="term" value="P:cellular response to phosphate starvation"/>
    <property type="evidence" value="ECO:0007669"/>
    <property type="project" value="TreeGrafter"/>
</dbReference>
<dbReference type="Pfam" id="PF00672">
    <property type="entry name" value="HAMP"/>
    <property type="match status" value="1"/>
</dbReference>
<dbReference type="PROSITE" id="PS50109">
    <property type="entry name" value="HIS_KIN"/>
    <property type="match status" value="1"/>
</dbReference>
<dbReference type="EC" id="2.7.13.3" evidence="3"/>